<keyword evidence="2" id="KW-1185">Reference proteome</keyword>
<dbReference type="InterPro" id="IPR037914">
    <property type="entry name" value="SpoVT-AbrB_sf"/>
</dbReference>
<dbReference type="Proteomes" id="UP000635071">
    <property type="component" value="Unassembled WGS sequence"/>
</dbReference>
<dbReference type="RefSeq" id="WP_188761982.1">
    <property type="nucleotide sequence ID" value="NZ_BMJM01000003.1"/>
</dbReference>
<evidence type="ECO:0008006" key="3">
    <source>
        <dbReference type="Google" id="ProtNLM"/>
    </source>
</evidence>
<name>A0A916ZQR6_9SPHN</name>
<organism evidence="1 2">
    <name type="scientific">Sandarakinorhabdus glacialis</name>
    <dbReference type="NCBI Taxonomy" id="1614636"/>
    <lineage>
        <taxon>Bacteria</taxon>
        <taxon>Pseudomonadati</taxon>
        <taxon>Pseudomonadota</taxon>
        <taxon>Alphaproteobacteria</taxon>
        <taxon>Sphingomonadales</taxon>
        <taxon>Sphingosinicellaceae</taxon>
        <taxon>Sandarakinorhabdus</taxon>
    </lineage>
</organism>
<sequence>MARTKVFKSGNSNAVRFPASFAVEPGMVVEVREEQGRWIVEQVAETRKTIDLTGVWGSIPGLKPLTPDEREFEPRELDWGGKLLKRD</sequence>
<dbReference type="Gene3D" id="2.10.260.10">
    <property type="match status" value="1"/>
</dbReference>
<dbReference type="AlphaFoldDB" id="A0A916ZQR6"/>
<dbReference type="EMBL" id="BMJM01000003">
    <property type="protein sequence ID" value="GGE06841.1"/>
    <property type="molecule type" value="Genomic_DNA"/>
</dbReference>
<evidence type="ECO:0000313" key="2">
    <source>
        <dbReference type="Proteomes" id="UP000635071"/>
    </source>
</evidence>
<proteinExistence type="predicted"/>
<dbReference type="SUPFAM" id="SSF89447">
    <property type="entry name" value="AbrB/MazE/MraZ-like"/>
    <property type="match status" value="1"/>
</dbReference>
<protein>
    <recommendedName>
        <fullName evidence="3">AbrB/MazE/SpoVT family DNA-binding domain-containing protein</fullName>
    </recommendedName>
</protein>
<evidence type="ECO:0000313" key="1">
    <source>
        <dbReference type="EMBL" id="GGE06841.1"/>
    </source>
</evidence>
<gene>
    <name evidence="1" type="ORF">GCM10011529_11570</name>
</gene>
<reference evidence="1" key="1">
    <citation type="journal article" date="2014" name="Int. J. Syst. Evol. Microbiol.">
        <title>Complete genome sequence of Corynebacterium casei LMG S-19264T (=DSM 44701T), isolated from a smear-ripened cheese.</title>
        <authorList>
            <consortium name="US DOE Joint Genome Institute (JGI-PGF)"/>
            <person name="Walter F."/>
            <person name="Albersmeier A."/>
            <person name="Kalinowski J."/>
            <person name="Ruckert C."/>
        </authorList>
    </citation>
    <scope>NUCLEOTIDE SEQUENCE</scope>
    <source>
        <strain evidence="1">CGMCC 1.15519</strain>
    </source>
</reference>
<comment type="caution">
    <text evidence="1">The sequence shown here is derived from an EMBL/GenBank/DDBJ whole genome shotgun (WGS) entry which is preliminary data.</text>
</comment>
<reference evidence="1" key="2">
    <citation type="submission" date="2020-09" db="EMBL/GenBank/DDBJ databases">
        <authorList>
            <person name="Sun Q."/>
            <person name="Zhou Y."/>
        </authorList>
    </citation>
    <scope>NUCLEOTIDE SEQUENCE</scope>
    <source>
        <strain evidence="1">CGMCC 1.15519</strain>
    </source>
</reference>
<accession>A0A916ZQR6</accession>